<feature type="domain" description="RRM" evidence="4">
    <location>
        <begin position="478"/>
        <end position="558"/>
    </location>
</feature>
<dbReference type="InterPro" id="IPR000504">
    <property type="entry name" value="RRM_dom"/>
</dbReference>
<feature type="compositionally biased region" description="Low complexity" evidence="3">
    <location>
        <begin position="705"/>
        <end position="734"/>
    </location>
</feature>
<dbReference type="AlphaFoldDB" id="A0A7J6Q960"/>
<accession>A0A7J6Q960</accession>
<feature type="region of interest" description="Disordered" evidence="3">
    <location>
        <begin position="1111"/>
        <end position="1136"/>
    </location>
</feature>
<comment type="caution">
    <text evidence="5">The sequence shown here is derived from an EMBL/GenBank/DDBJ whole genome shotgun (WGS) entry which is preliminary data.</text>
</comment>
<feature type="domain" description="RRM" evidence="4">
    <location>
        <begin position="998"/>
        <end position="1071"/>
    </location>
</feature>
<dbReference type="Pfam" id="PF00076">
    <property type="entry name" value="RRM_1"/>
    <property type="match status" value="4"/>
</dbReference>
<evidence type="ECO:0000256" key="2">
    <source>
        <dbReference type="PROSITE-ProRule" id="PRU00176"/>
    </source>
</evidence>
<evidence type="ECO:0000313" key="5">
    <source>
        <dbReference type="EMBL" id="KAF4705069.1"/>
    </source>
</evidence>
<evidence type="ECO:0000256" key="3">
    <source>
        <dbReference type="SAM" id="MobiDB-lite"/>
    </source>
</evidence>
<name>A0A7J6Q960_PEROL</name>
<protein>
    <submittedName>
        <fullName evidence="5">CUGBP Elav-like member 5</fullName>
    </submittedName>
</protein>
<dbReference type="InterPro" id="IPR004147">
    <property type="entry name" value="ABC1_dom"/>
</dbReference>
<organism evidence="5 6">
    <name type="scientific">Perkinsus olseni</name>
    <name type="common">Perkinsus atlanticus</name>
    <dbReference type="NCBI Taxonomy" id="32597"/>
    <lineage>
        <taxon>Eukaryota</taxon>
        <taxon>Sar</taxon>
        <taxon>Alveolata</taxon>
        <taxon>Perkinsozoa</taxon>
        <taxon>Perkinsea</taxon>
        <taxon>Perkinsida</taxon>
        <taxon>Perkinsidae</taxon>
        <taxon>Perkinsus</taxon>
    </lineage>
</organism>
<dbReference type="InterPro" id="IPR011009">
    <property type="entry name" value="Kinase-like_dom_sf"/>
</dbReference>
<comment type="similarity">
    <text evidence="1">Belongs to the protein kinase superfamily. ADCK protein kinase family.</text>
</comment>
<feature type="region of interest" description="Disordered" evidence="3">
    <location>
        <begin position="827"/>
        <end position="854"/>
    </location>
</feature>
<dbReference type="PANTHER" id="PTHR43173:SF37">
    <property type="entry name" value="ABC1 FAMILY PROTEIN C10F6.14C"/>
    <property type="match status" value="1"/>
</dbReference>
<dbReference type="PROSITE" id="PS50102">
    <property type="entry name" value="RRM"/>
    <property type="match status" value="4"/>
</dbReference>
<dbReference type="CDD" id="cd13969">
    <property type="entry name" value="ADCK1-like"/>
    <property type="match status" value="1"/>
</dbReference>
<dbReference type="Pfam" id="PF03109">
    <property type="entry name" value="ABC1"/>
    <property type="match status" value="1"/>
</dbReference>
<feature type="domain" description="RRM" evidence="4">
    <location>
        <begin position="883"/>
        <end position="958"/>
    </location>
</feature>
<feature type="domain" description="RRM" evidence="4">
    <location>
        <begin position="592"/>
        <end position="675"/>
    </location>
</feature>
<evidence type="ECO:0000313" key="6">
    <source>
        <dbReference type="Proteomes" id="UP000574390"/>
    </source>
</evidence>
<feature type="compositionally biased region" description="Low complexity" evidence="3">
    <location>
        <begin position="557"/>
        <end position="568"/>
    </location>
</feature>
<dbReference type="EMBL" id="JABANM010031149">
    <property type="protein sequence ID" value="KAF4705069.1"/>
    <property type="molecule type" value="Genomic_DNA"/>
</dbReference>
<dbReference type="CDD" id="cd00590">
    <property type="entry name" value="RRM_SF"/>
    <property type="match status" value="2"/>
</dbReference>
<keyword evidence="2" id="KW-0694">RNA-binding</keyword>
<dbReference type="SUPFAM" id="SSF54928">
    <property type="entry name" value="RNA-binding domain, RBD"/>
    <property type="match status" value="3"/>
</dbReference>
<dbReference type="GO" id="GO:0003723">
    <property type="term" value="F:RNA binding"/>
    <property type="evidence" value="ECO:0007669"/>
    <property type="project" value="UniProtKB-UniRule"/>
</dbReference>
<sequence length="1149" mass="126222">MEESEVLRLLRESGVDEVIQDFEVEPVASASIAQVHKARLKASPHTSVAVKLRKPSVTFQVAWDLRAYWLILWALEKSFDIPMLWTYEFTRDQFRQEMDLRNEAANSNRAKAEFEQSDLKEFVYVPEVFWASEEVIVAEWIDEAVKVTDAAILGVDLGQTVKHCTEMFAHQIFNTGHVHCDPHPGNLLVRRHPSEGRGLLQSYQPHQIVLIDHGLYTNFPEELREEYTQFWCAIARGDRPRLKSICESWGVKDFDMLASVMMMSRLRNLKGWQDPKIAEQLREAEWSKLSRFEKEQRIKEKWQKLIEDTKSFPRELFFVSRCVNYIRATNYRHGSPVDRVAVMMEYALRNDKEASYLKFPWYYAVLSAGRLGPIVICKMPVENGESPHDGGTMVTNKRASSETTALSVDKASGKLGSVTTNEGCSARPVGRAIVRLADDPSLKTINLEAALPPAVSVSSTAVSTTVASSSSTTTSDNCKLFVGALPYFMTEQELYPLFAKFGTIKELSVQRDKVGRSRGCAWLRYSSVTECEACIRGLHNHYWLGSMKRPLQVQFATSPHHSTTSMHSEGQQQQQYHHPDGKDDDLGIPAKKRVFVGGLPKDVDEHDLLSMIQPVQGDVVCDVKVVRKNGNSDGAAFVEFISPEQAQDFMKMYGSGHQATLRGRPIVLRLDWPKPQVPPPHPTFKARATAEQDGTVSKENPGSQSIDAIAATTGSSTTKGSISSPIASTTASQSPRKEEGSLASLSAAVAAATVAAMESSGSMSEANLASIIAAATAAATATAKQRAAAAENTTKTAEDDTGVTHRQPKISTMAAAAAAAAFQLDSGRRGRVENSSEVAEAAAASGKSGQPTRHDRMEAGLDAFNSTCAKSDPQPESEDGPSRTLFISGLPISFALQDVVEMFKLFGPMRDVQLVAFPPGCAVVTFDSEQDAERARVTCDNFTFEHTGRSLSVRPMTDSPPDPYEMLNRGYSGRHYTQLNEPAPMAGGRRMRAYPEGADLFVLRIPATTVDAEIAKVFSEFGQVNSVRTIPSRKLGIVSFSTVEEAMNAMTIVNMRVSTGDHRVPLTWLAAGVQCEVQNSCHDESDTSEGPFRGYAPLSNYQTLLGRTSSLDQQQPLPSSQASNSDENSAPYWIAAGGAPTIHRDAYSS</sequence>
<feature type="compositionally biased region" description="Low complexity" evidence="3">
    <location>
        <begin position="835"/>
        <end position="845"/>
    </location>
</feature>
<dbReference type="SMART" id="SM00360">
    <property type="entry name" value="RRM"/>
    <property type="match status" value="4"/>
</dbReference>
<proteinExistence type="inferred from homology"/>
<dbReference type="Gene3D" id="3.30.70.330">
    <property type="match status" value="4"/>
</dbReference>
<dbReference type="SUPFAM" id="SSF56112">
    <property type="entry name" value="Protein kinase-like (PK-like)"/>
    <property type="match status" value="1"/>
</dbReference>
<feature type="compositionally biased region" description="Low complexity" evidence="3">
    <location>
        <begin position="1111"/>
        <end position="1125"/>
    </location>
</feature>
<feature type="region of interest" description="Disordered" evidence="3">
    <location>
        <begin position="555"/>
        <end position="584"/>
    </location>
</feature>
<dbReference type="PANTHER" id="PTHR43173">
    <property type="entry name" value="ABC1 FAMILY PROTEIN"/>
    <property type="match status" value="1"/>
</dbReference>
<gene>
    <name evidence="5" type="primary">CELF5_1</name>
    <name evidence="5" type="ORF">FOZ62_014293</name>
</gene>
<reference evidence="5 6" key="1">
    <citation type="submission" date="2020-04" db="EMBL/GenBank/DDBJ databases">
        <title>Perkinsus olseni comparative genomics.</title>
        <authorList>
            <person name="Bogema D.R."/>
        </authorList>
    </citation>
    <scope>NUCLEOTIDE SEQUENCE [LARGE SCALE GENOMIC DNA]</scope>
    <source>
        <strain evidence="5">ATCC PRA-205</strain>
    </source>
</reference>
<evidence type="ECO:0000259" key="4">
    <source>
        <dbReference type="PROSITE" id="PS50102"/>
    </source>
</evidence>
<evidence type="ECO:0000256" key="1">
    <source>
        <dbReference type="ARBA" id="ARBA00009670"/>
    </source>
</evidence>
<feature type="region of interest" description="Disordered" evidence="3">
    <location>
        <begin position="673"/>
        <end position="739"/>
    </location>
</feature>
<dbReference type="InterPro" id="IPR035979">
    <property type="entry name" value="RBD_domain_sf"/>
</dbReference>
<dbReference type="InterPro" id="IPR012677">
    <property type="entry name" value="Nucleotide-bd_a/b_plait_sf"/>
</dbReference>
<dbReference type="Proteomes" id="UP000574390">
    <property type="component" value="Unassembled WGS sequence"/>
</dbReference>
<dbReference type="InterPro" id="IPR045307">
    <property type="entry name" value="ADCK1_dom"/>
</dbReference>
<feature type="compositionally biased region" description="Polar residues" evidence="3">
    <location>
        <begin position="692"/>
        <end position="704"/>
    </location>
</feature>
<dbReference type="InterPro" id="IPR051130">
    <property type="entry name" value="Mito_struct-func_regulator"/>
</dbReference>